<proteinExistence type="predicted"/>
<dbReference type="AlphaFoldDB" id="A0A3Q9JGZ2"/>
<dbReference type="Proteomes" id="UP000273143">
    <property type="component" value="Chromosome"/>
</dbReference>
<protein>
    <recommendedName>
        <fullName evidence="3">XRE family transcriptional regulator</fullName>
    </recommendedName>
</protein>
<accession>A0A3Q9JGZ2</accession>
<evidence type="ECO:0000313" key="1">
    <source>
        <dbReference type="EMBL" id="AZS49322.1"/>
    </source>
</evidence>
<keyword evidence="2" id="KW-1185">Reference proteome</keyword>
<evidence type="ECO:0000313" key="2">
    <source>
        <dbReference type="Proteomes" id="UP000273143"/>
    </source>
</evidence>
<dbReference type="EMBL" id="CP029822">
    <property type="protein sequence ID" value="AZS49322.1"/>
    <property type="molecule type" value="Genomic_DNA"/>
</dbReference>
<sequence>MAKRRCKTDWFRLLSDLKRFGFSHNDIFKRTSIPIGTISGYKQGSEPKHADGERLIRLWCEVTGGNREDAPTVSRRSAHF</sequence>
<dbReference type="KEGG" id="emo:DM558_00360"/>
<organism evidence="1 2">
    <name type="scientific">Entomomonas moraniae</name>
    <dbReference type="NCBI Taxonomy" id="2213226"/>
    <lineage>
        <taxon>Bacteria</taxon>
        <taxon>Pseudomonadati</taxon>
        <taxon>Pseudomonadota</taxon>
        <taxon>Gammaproteobacteria</taxon>
        <taxon>Pseudomonadales</taxon>
        <taxon>Pseudomonadaceae</taxon>
        <taxon>Entomomonas</taxon>
    </lineage>
</organism>
<evidence type="ECO:0008006" key="3">
    <source>
        <dbReference type="Google" id="ProtNLM"/>
    </source>
</evidence>
<gene>
    <name evidence="1" type="ORF">DM558_00360</name>
</gene>
<reference evidence="2" key="1">
    <citation type="submission" date="2018-06" db="EMBL/GenBank/DDBJ databases">
        <title>Complete genome of Pseudomonas insecticola strain QZS01.</title>
        <authorList>
            <person name="Wang J."/>
            <person name="Su Q."/>
        </authorList>
    </citation>
    <scope>NUCLEOTIDE SEQUENCE [LARGE SCALE GENOMIC DNA]</scope>
    <source>
        <strain evidence="2">QZS01</strain>
    </source>
</reference>
<name>A0A3Q9JGZ2_9GAMM</name>
<dbReference type="RefSeq" id="WP_127161541.1">
    <property type="nucleotide sequence ID" value="NZ_CP029822.1"/>
</dbReference>